<evidence type="ECO:0000313" key="2">
    <source>
        <dbReference type="EMBL" id="PNR26624.1"/>
    </source>
</evidence>
<keyword evidence="4" id="KW-1185">Reference proteome</keyword>
<reference evidence="2 4" key="2">
    <citation type="journal article" date="2018" name="Plant J.">
        <title>The Physcomitrella patens chromosome-scale assembly reveals moss genome structure and evolution.</title>
        <authorList>
            <person name="Lang D."/>
            <person name="Ullrich K.K."/>
            <person name="Murat F."/>
            <person name="Fuchs J."/>
            <person name="Jenkins J."/>
            <person name="Haas F.B."/>
            <person name="Piednoel M."/>
            <person name="Gundlach H."/>
            <person name="Van Bel M."/>
            <person name="Meyberg R."/>
            <person name="Vives C."/>
            <person name="Morata J."/>
            <person name="Symeonidi A."/>
            <person name="Hiss M."/>
            <person name="Muchero W."/>
            <person name="Kamisugi Y."/>
            <person name="Saleh O."/>
            <person name="Blanc G."/>
            <person name="Decker E.L."/>
            <person name="van Gessel N."/>
            <person name="Grimwood J."/>
            <person name="Hayes R.D."/>
            <person name="Graham S.W."/>
            <person name="Gunter L.E."/>
            <person name="McDaniel S.F."/>
            <person name="Hoernstein S.N.W."/>
            <person name="Larsson A."/>
            <person name="Li F.W."/>
            <person name="Perroud P.F."/>
            <person name="Phillips J."/>
            <person name="Ranjan P."/>
            <person name="Rokshar D.S."/>
            <person name="Rothfels C.J."/>
            <person name="Schneider L."/>
            <person name="Shu S."/>
            <person name="Stevenson D.W."/>
            <person name="Thummler F."/>
            <person name="Tillich M."/>
            <person name="Villarreal Aguilar J.C."/>
            <person name="Widiez T."/>
            <person name="Wong G.K."/>
            <person name="Wymore A."/>
            <person name="Zhang Y."/>
            <person name="Zimmer A.D."/>
            <person name="Quatrano R.S."/>
            <person name="Mayer K.F.X."/>
            <person name="Goodstein D."/>
            <person name="Casacuberta J.M."/>
            <person name="Vandepoele K."/>
            <person name="Reski R."/>
            <person name="Cuming A.C."/>
            <person name="Tuskan G.A."/>
            <person name="Maumus F."/>
            <person name="Salse J."/>
            <person name="Schmutz J."/>
            <person name="Rensing S.A."/>
        </authorList>
    </citation>
    <scope>NUCLEOTIDE SEQUENCE [LARGE SCALE GENOMIC DNA]</scope>
    <source>
        <strain evidence="3 4">cv. Gransden 2004</strain>
    </source>
</reference>
<feature type="domain" description="Retroviral polymerase SH3-like" evidence="1">
    <location>
        <begin position="10"/>
        <end position="43"/>
    </location>
</feature>
<name>A0A2K1IBH9_PHYPA</name>
<dbReference type="Proteomes" id="UP000006727">
    <property type="component" value="Chromosome 26"/>
</dbReference>
<dbReference type="AlphaFoldDB" id="A0A2K1IBH9"/>
<dbReference type="EnsemblPlants" id="Pp3c26_1720V3.1">
    <property type="protein sequence ID" value="Pp3c26_1720V3.1"/>
    <property type="gene ID" value="Pp3c26_1720"/>
</dbReference>
<organism evidence="2">
    <name type="scientific">Physcomitrium patens</name>
    <name type="common">Spreading-leaved earth moss</name>
    <name type="synonym">Physcomitrella patens</name>
    <dbReference type="NCBI Taxonomy" id="3218"/>
    <lineage>
        <taxon>Eukaryota</taxon>
        <taxon>Viridiplantae</taxon>
        <taxon>Streptophyta</taxon>
        <taxon>Embryophyta</taxon>
        <taxon>Bryophyta</taxon>
        <taxon>Bryophytina</taxon>
        <taxon>Bryopsida</taxon>
        <taxon>Funariidae</taxon>
        <taxon>Funariales</taxon>
        <taxon>Funariaceae</taxon>
        <taxon>Physcomitrium</taxon>
    </lineage>
</organism>
<dbReference type="InterPro" id="IPR057670">
    <property type="entry name" value="SH3_retrovirus"/>
</dbReference>
<dbReference type="EMBL" id="ABEU02000026">
    <property type="protein sequence ID" value="PNR26624.1"/>
    <property type="molecule type" value="Genomic_DNA"/>
</dbReference>
<evidence type="ECO:0000259" key="1">
    <source>
        <dbReference type="Pfam" id="PF25597"/>
    </source>
</evidence>
<reference evidence="3" key="3">
    <citation type="submission" date="2020-12" db="UniProtKB">
        <authorList>
            <consortium name="EnsemblPlants"/>
        </authorList>
    </citation>
    <scope>IDENTIFICATION</scope>
</reference>
<evidence type="ECO:0000313" key="3">
    <source>
        <dbReference type="EnsemblPlants" id="Pp3c26_1720V3.1"/>
    </source>
</evidence>
<dbReference type="InParanoid" id="A0A2K1IBH9"/>
<gene>
    <name evidence="2" type="ORF">PHYPA_030105</name>
</gene>
<sequence>MRTKCQIFDSLAYIYINKQKYSKLETKKFLTIFIGYSLSNKAY</sequence>
<evidence type="ECO:0000313" key="4">
    <source>
        <dbReference type="Proteomes" id="UP000006727"/>
    </source>
</evidence>
<protein>
    <recommendedName>
        <fullName evidence="1">Retroviral polymerase SH3-like domain-containing protein</fullName>
    </recommendedName>
</protein>
<reference evidence="2 4" key="1">
    <citation type="journal article" date="2008" name="Science">
        <title>The Physcomitrella genome reveals evolutionary insights into the conquest of land by plants.</title>
        <authorList>
            <person name="Rensing S."/>
            <person name="Lang D."/>
            <person name="Zimmer A."/>
            <person name="Terry A."/>
            <person name="Salamov A."/>
            <person name="Shapiro H."/>
            <person name="Nishiyama T."/>
            <person name="Perroud P.-F."/>
            <person name="Lindquist E."/>
            <person name="Kamisugi Y."/>
            <person name="Tanahashi T."/>
            <person name="Sakakibara K."/>
            <person name="Fujita T."/>
            <person name="Oishi K."/>
            <person name="Shin-I T."/>
            <person name="Kuroki Y."/>
            <person name="Toyoda A."/>
            <person name="Suzuki Y."/>
            <person name="Hashimoto A."/>
            <person name="Yamaguchi K."/>
            <person name="Sugano A."/>
            <person name="Kohara Y."/>
            <person name="Fujiyama A."/>
            <person name="Anterola A."/>
            <person name="Aoki S."/>
            <person name="Ashton N."/>
            <person name="Barbazuk W.B."/>
            <person name="Barker E."/>
            <person name="Bennetzen J."/>
            <person name="Bezanilla M."/>
            <person name="Blankenship R."/>
            <person name="Cho S.H."/>
            <person name="Dutcher S."/>
            <person name="Estelle M."/>
            <person name="Fawcett J.A."/>
            <person name="Gundlach H."/>
            <person name="Hanada K."/>
            <person name="Heyl A."/>
            <person name="Hicks K.A."/>
            <person name="Hugh J."/>
            <person name="Lohr M."/>
            <person name="Mayer K."/>
            <person name="Melkozernov A."/>
            <person name="Murata T."/>
            <person name="Nelson D."/>
            <person name="Pils B."/>
            <person name="Prigge M."/>
            <person name="Reiss B."/>
            <person name="Renner T."/>
            <person name="Rombauts S."/>
            <person name="Rushton P."/>
            <person name="Sanderfoot A."/>
            <person name="Schween G."/>
            <person name="Shiu S.-H."/>
            <person name="Stueber K."/>
            <person name="Theodoulou F.L."/>
            <person name="Tu H."/>
            <person name="Van de Peer Y."/>
            <person name="Verrier P.J."/>
            <person name="Waters E."/>
            <person name="Wood A."/>
            <person name="Yang L."/>
            <person name="Cove D."/>
            <person name="Cuming A."/>
            <person name="Hasebe M."/>
            <person name="Lucas S."/>
            <person name="Mishler D.B."/>
            <person name="Reski R."/>
            <person name="Grigoriev I."/>
            <person name="Quatrano R.S."/>
            <person name="Boore J.L."/>
        </authorList>
    </citation>
    <scope>NUCLEOTIDE SEQUENCE [LARGE SCALE GENOMIC DNA]</scope>
    <source>
        <strain evidence="3 4">cv. Gransden 2004</strain>
    </source>
</reference>
<dbReference type="Pfam" id="PF25597">
    <property type="entry name" value="SH3_retrovirus"/>
    <property type="match status" value="1"/>
</dbReference>
<proteinExistence type="predicted"/>
<dbReference type="Gramene" id="Pp3c26_1720V3.1">
    <property type="protein sequence ID" value="Pp3c26_1720V3.1"/>
    <property type="gene ID" value="Pp3c26_1720"/>
</dbReference>
<accession>A0A2K1IBH9</accession>